<dbReference type="RefSeq" id="WP_347612538.1">
    <property type="nucleotide sequence ID" value="NZ_JBDPZC010000012.1"/>
</dbReference>
<gene>
    <name evidence="3" type="ORF">ABDJ40_20835</name>
</gene>
<evidence type="ECO:0000313" key="4">
    <source>
        <dbReference type="Proteomes" id="UP001462640"/>
    </source>
</evidence>
<dbReference type="InterPro" id="IPR002491">
    <property type="entry name" value="ABC_transptr_periplasmic_BD"/>
</dbReference>
<dbReference type="InterPro" id="IPR050902">
    <property type="entry name" value="ABC_Transporter_SBP"/>
</dbReference>
<comment type="caution">
    <text evidence="3">The sequence shown here is derived from an EMBL/GenBank/DDBJ whole genome shotgun (WGS) entry which is preliminary data.</text>
</comment>
<keyword evidence="4" id="KW-1185">Reference proteome</keyword>
<dbReference type="Pfam" id="PF01497">
    <property type="entry name" value="Peripla_BP_2"/>
    <property type="match status" value="1"/>
</dbReference>
<keyword evidence="1" id="KW-0732">Signal</keyword>
<dbReference type="PANTHER" id="PTHR30535">
    <property type="entry name" value="VITAMIN B12-BINDING PROTEIN"/>
    <property type="match status" value="1"/>
</dbReference>
<keyword evidence="3" id="KW-0675">Receptor</keyword>
<evidence type="ECO:0000256" key="1">
    <source>
        <dbReference type="ARBA" id="ARBA00022729"/>
    </source>
</evidence>
<dbReference type="PROSITE" id="PS50983">
    <property type="entry name" value="FE_B12_PBP"/>
    <property type="match status" value="1"/>
</dbReference>
<reference evidence="3 4" key="1">
    <citation type="submission" date="2024-05" db="EMBL/GenBank/DDBJ databases">
        <title>Roseateles sp. 2.12 16S ribosomal RNA gene Genome sequencing and assembly.</title>
        <authorList>
            <person name="Woo H."/>
        </authorList>
    </citation>
    <scope>NUCLEOTIDE SEQUENCE [LARGE SCALE GENOMIC DNA]</scope>
    <source>
        <strain evidence="3 4">2.12</strain>
    </source>
</reference>
<dbReference type="NCBIfam" id="NF038402">
    <property type="entry name" value="TroA_like"/>
    <property type="match status" value="1"/>
</dbReference>
<dbReference type="SUPFAM" id="SSF53807">
    <property type="entry name" value="Helical backbone' metal receptor"/>
    <property type="match status" value="1"/>
</dbReference>
<evidence type="ECO:0000313" key="3">
    <source>
        <dbReference type="EMBL" id="MEO3715221.1"/>
    </source>
</evidence>
<protein>
    <submittedName>
        <fullName evidence="3">Helical backbone metal receptor</fullName>
    </submittedName>
</protein>
<dbReference type="InterPro" id="IPR054828">
    <property type="entry name" value="Vit_B12_bind_prot"/>
</dbReference>
<accession>A0ABV0GJE2</accession>
<sequence length="262" mass="28707">MSAAPRIASLVPSITELLIALGLRPWLVARTGFCIHPAHEVAEVPKVGGTKDVNLDKLRRLAPSHVIVNMDENRAETAEALREFVPEIIVTHPQGPQDNAALIAQLQTHFGHLPGVAARAAALQQALAQALLAARGKTWPPRRVLYLIWKDPWMGVARNTYIARMLAEVGWLSWPDMDGGETGAARYPVIQGDEAWLHEIDEVLLSSEPYSFNASHLDAAQALCPQARVRLVDGELLSWYGPRAAAGLHYLMETRGWTSSSP</sequence>
<organism evidence="3 4">
    <name type="scientific">Roseateles flavus</name>
    <dbReference type="NCBI Taxonomy" id="3149041"/>
    <lineage>
        <taxon>Bacteria</taxon>
        <taxon>Pseudomonadati</taxon>
        <taxon>Pseudomonadota</taxon>
        <taxon>Betaproteobacteria</taxon>
        <taxon>Burkholderiales</taxon>
        <taxon>Sphaerotilaceae</taxon>
        <taxon>Roseateles</taxon>
    </lineage>
</organism>
<name>A0ABV0GJE2_9BURK</name>
<dbReference type="Proteomes" id="UP001462640">
    <property type="component" value="Unassembled WGS sequence"/>
</dbReference>
<dbReference type="Gene3D" id="3.40.50.1980">
    <property type="entry name" value="Nitrogenase molybdenum iron protein domain"/>
    <property type="match status" value="2"/>
</dbReference>
<proteinExistence type="predicted"/>
<dbReference type="PANTHER" id="PTHR30535:SF35">
    <property type="entry name" value="PERIPLASMIC BINDING PROTEIN"/>
    <property type="match status" value="1"/>
</dbReference>
<evidence type="ECO:0000259" key="2">
    <source>
        <dbReference type="PROSITE" id="PS50983"/>
    </source>
</evidence>
<feature type="domain" description="Fe/B12 periplasmic-binding" evidence="2">
    <location>
        <begin position="6"/>
        <end position="262"/>
    </location>
</feature>
<dbReference type="EMBL" id="JBDPZC010000012">
    <property type="protein sequence ID" value="MEO3715221.1"/>
    <property type="molecule type" value="Genomic_DNA"/>
</dbReference>